<dbReference type="AlphaFoldDB" id="A0A8E2E7X3"/>
<gene>
    <name evidence="2" type="ORF">K432DRAFT_426799</name>
</gene>
<accession>A0A8E2E7X3</accession>
<reference evidence="2 3" key="1">
    <citation type="journal article" date="2016" name="Nat. Commun.">
        <title>Ectomycorrhizal ecology is imprinted in the genome of the dominant symbiotic fungus Cenococcum geophilum.</title>
        <authorList>
            <consortium name="DOE Joint Genome Institute"/>
            <person name="Peter M."/>
            <person name="Kohler A."/>
            <person name="Ohm R.A."/>
            <person name="Kuo A."/>
            <person name="Krutzmann J."/>
            <person name="Morin E."/>
            <person name="Arend M."/>
            <person name="Barry K.W."/>
            <person name="Binder M."/>
            <person name="Choi C."/>
            <person name="Clum A."/>
            <person name="Copeland A."/>
            <person name="Grisel N."/>
            <person name="Haridas S."/>
            <person name="Kipfer T."/>
            <person name="LaButti K."/>
            <person name="Lindquist E."/>
            <person name="Lipzen A."/>
            <person name="Maire R."/>
            <person name="Meier B."/>
            <person name="Mihaltcheva S."/>
            <person name="Molinier V."/>
            <person name="Murat C."/>
            <person name="Poggeler S."/>
            <person name="Quandt C.A."/>
            <person name="Sperisen C."/>
            <person name="Tritt A."/>
            <person name="Tisserant E."/>
            <person name="Crous P.W."/>
            <person name="Henrissat B."/>
            <person name="Nehls U."/>
            <person name="Egli S."/>
            <person name="Spatafora J.W."/>
            <person name="Grigoriev I.V."/>
            <person name="Martin F.M."/>
        </authorList>
    </citation>
    <scope>NUCLEOTIDE SEQUENCE [LARGE SCALE GENOMIC DNA]</scope>
    <source>
        <strain evidence="2 3">CBS 459.81</strain>
    </source>
</reference>
<dbReference type="EMBL" id="KV745024">
    <property type="protein sequence ID" value="OCK79081.1"/>
    <property type="molecule type" value="Genomic_DNA"/>
</dbReference>
<feature type="region of interest" description="Disordered" evidence="1">
    <location>
        <begin position="36"/>
        <end position="58"/>
    </location>
</feature>
<sequence length="248" mass="24594">MRVPLAILIAFGGVSTTIVSAFPHIQTLAYQNSTSLSPTTLSSPPFTTTPTPTRSNDNNSTIISNAAHIEISASSLESHTPSTLPAAAHIEVSVTTFATTPPTPPTPPIPNLAPDTPQPTQSTLAEPVSNIGIIIASLLAGNPSFFLSAASAPALASSPAVEPAAAFTPSGLMAVTSQNTLSTVAGTFTKPTTRLALGTSFAGSETSAAGAAATGTAIVEFAGGGGRVGVWSPMGMLGVVGVGVFGGL</sequence>
<proteinExistence type="predicted"/>
<name>A0A8E2E7X3_9PEZI</name>
<protein>
    <submittedName>
        <fullName evidence="2">Uncharacterized protein</fullName>
    </submittedName>
</protein>
<feature type="compositionally biased region" description="Low complexity" evidence="1">
    <location>
        <begin position="36"/>
        <end position="53"/>
    </location>
</feature>
<evidence type="ECO:0000313" key="2">
    <source>
        <dbReference type="EMBL" id="OCK79081.1"/>
    </source>
</evidence>
<evidence type="ECO:0000313" key="3">
    <source>
        <dbReference type="Proteomes" id="UP000250266"/>
    </source>
</evidence>
<organism evidence="2 3">
    <name type="scientific">Lepidopterella palustris CBS 459.81</name>
    <dbReference type="NCBI Taxonomy" id="1314670"/>
    <lineage>
        <taxon>Eukaryota</taxon>
        <taxon>Fungi</taxon>
        <taxon>Dikarya</taxon>
        <taxon>Ascomycota</taxon>
        <taxon>Pezizomycotina</taxon>
        <taxon>Dothideomycetes</taxon>
        <taxon>Pleosporomycetidae</taxon>
        <taxon>Mytilinidiales</taxon>
        <taxon>Argynnaceae</taxon>
        <taxon>Lepidopterella</taxon>
    </lineage>
</organism>
<dbReference type="Proteomes" id="UP000250266">
    <property type="component" value="Unassembled WGS sequence"/>
</dbReference>
<evidence type="ECO:0000256" key="1">
    <source>
        <dbReference type="SAM" id="MobiDB-lite"/>
    </source>
</evidence>
<keyword evidence="3" id="KW-1185">Reference proteome</keyword>